<evidence type="ECO:0008006" key="4">
    <source>
        <dbReference type="Google" id="ProtNLM"/>
    </source>
</evidence>
<dbReference type="RefSeq" id="XP_028528047.1">
    <property type="nucleotide sequence ID" value="XM_028671390.1"/>
</dbReference>
<keyword evidence="1" id="KW-0812">Transmembrane</keyword>
<dbReference type="GeneID" id="39731169"/>
<evidence type="ECO:0000256" key="1">
    <source>
        <dbReference type="SAM" id="Phobius"/>
    </source>
</evidence>
<evidence type="ECO:0000313" key="2">
    <source>
        <dbReference type="EMBL" id="CRG95235.1"/>
    </source>
</evidence>
<keyword evidence="3" id="KW-1185">Reference proteome</keyword>
<name>A0A1J1GS31_PLAGA</name>
<keyword evidence="1" id="KW-1133">Transmembrane helix</keyword>
<sequence length="232" mass="28607">MEFHNTQKNDLFKAKWTSKKAYLKLCALHFYGIQKKEYKKNYSKLFLYKLFKVLFISLLYTFLEYICESGDKITLAYQYSKYHMRTLVEKKKNETYFKEIQQNENFNKIWENCIENWRIQVFFMNSEFLVEWILFCSMNNVKEECKNEWWGKWIEEITDKVKSKYDRDNCDYEKNKGGRCSLERFNNFLEMKKRSFREFKIIHSNLWKKFLGDCEENLRKTKELENASEEVK</sequence>
<accession>A0A1J1GS31</accession>
<protein>
    <recommendedName>
        <fullName evidence="4">Plasmodium RESA N-terminal domain-containing protein</fullName>
    </recommendedName>
</protein>
<reference evidence="2" key="1">
    <citation type="submission" date="2015-04" db="EMBL/GenBank/DDBJ databases">
        <authorList>
            <consortium name="Pathogen Informatics"/>
        </authorList>
    </citation>
    <scope>NUCLEOTIDE SEQUENCE [LARGE SCALE GENOMIC DNA]</scope>
    <source>
        <strain evidence="2">8A</strain>
    </source>
</reference>
<proteinExistence type="predicted"/>
<dbReference type="VEuPathDB" id="PlasmoDB:PGAL8A_00264000"/>
<keyword evidence="1" id="KW-0472">Membrane</keyword>
<dbReference type="AlphaFoldDB" id="A0A1J1GS31"/>
<dbReference type="EMBL" id="CVMV01000032">
    <property type="protein sequence ID" value="CRG95235.1"/>
    <property type="molecule type" value="Genomic_DNA"/>
</dbReference>
<comment type="caution">
    <text evidence="2">The sequence shown here is derived from an EMBL/GenBank/DDBJ whole genome shotgun (WGS) entry which is preliminary data.</text>
</comment>
<gene>
    <name evidence="2" type="ORF">PGAL8A_00264000</name>
</gene>
<dbReference type="OrthoDB" id="10534635at2759"/>
<organism evidence="2 3">
    <name type="scientific">Plasmodium gallinaceum</name>
    <dbReference type="NCBI Taxonomy" id="5849"/>
    <lineage>
        <taxon>Eukaryota</taxon>
        <taxon>Sar</taxon>
        <taxon>Alveolata</taxon>
        <taxon>Apicomplexa</taxon>
        <taxon>Aconoidasida</taxon>
        <taxon>Haemosporida</taxon>
        <taxon>Plasmodiidae</taxon>
        <taxon>Plasmodium</taxon>
        <taxon>Plasmodium (Haemamoeba)</taxon>
    </lineage>
</organism>
<dbReference type="Proteomes" id="UP000220797">
    <property type="component" value="Unassembled WGS sequence"/>
</dbReference>
<evidence type="ECO:0000313" key="3">
    <source>
        <dbReference type="Proteomes" id="UP000220797"/>
    </source>
</evidence>
<feature type="transmembrane region" description="Helical" evidence="1">
    <location>
        <begin position="45"/>
        <end position="63"/>
    </location>
</feature>